<evidence type="ECO:0000256" key="7">
    <source>
        <dbReference type="ARBA" id="ARBA00023239"/>
    </source>
</evidence>
<keyword evidence="12" id="KW-1185">Reference proteome</keyword>
<evidence type="ECO:0000256" key="3">
    <source>
        <dbReference type="ARBA" id="ARBA00004953"/>
    </source>
</evidence>
<proteinExistence type="predicted"/>
<evidence type="ECO:0000256" key="5">
    <source>
        <dbReference type="ARBA" id="ARBA00022573"/>
    </source>
</evidence>
<dbReference type="GO" id="GO:0030170">
    <property type="term" value="F:pyridoxal phosphate binding"/>
    <property type="evidence" value="ECO:0007669"/>
    <property type="project" value="InterPro"/>
</dbReference>
<dbReference type="GO" id="GO:0008483">
    <property type="term" value="F:transaminase activity"/>
    <property type="evidence" value="ECO:0007669"/>
    <property type="project" value="UniProtKB-KW"/>
</dbReference>
<dbReference type="InterPro" id="IPR015422">
    <property type="entry name" value="PyrdxlP-dep_Trfase_small"/>
</dbReference>
<dbReference type="EMBL" id="FXXQ01000002">
    <property type="protein sequence ID" value="SMX22576.1"/>
    <property type="molecule type" value="Genomic_DNA"/>
</dbReference>
<evidence type="ECO:0000313" key="11">
    <source>
        <dbReference type="EMBL" id="SMX22576.1"/>
    </source>
</evidence>
<dbReference type="OrthoDB" id="9799304at2"/>
<dbReference type="GO" id="GO:0048472">
    <property type="term" value="F:threonine-phosphate decarboxylase activity"/>
    <property type="evidence" value="ECO:0007669"/>
    <property type="project" value="UniProtKB-EC"/>
</dbReference>
<comment type="function">
    <text evidence="2">Decarboxylates L-threonine-O-3-phosphate to yield (R)-1-amino-2-propanol O-2-phosphate, the precursor for the linkage between the nucleotide loop and the corrin ring in cobalamin.</text>
</comment>
<dbReference type="InterPro" id="IPR015421">
    <property type="entry name" value="PyrdxlP-dep_Trfase_major"/>
</dbReference>
<dbReference type="GO" id="GO:0009236">
    <property type="term" value="P:cobalamin biosynthetic process"/>
    <property type="evidence" value="ECO:0007669"/>
    <property type="project" value="UniProtKB-UniPathway"/>
</dbReference>
<evidence type="ECO:0000256" key="8">
    <source>
        <dbReference type="ARBA" id="ARBA00029996"/>
    </source>
</evidence>
<reference evidence="11 12" key="1">
    <citation type="submission" date="2017-05" db="EMBL/GenBank/DDBJ databases">
        <authorList>
            <person name="Song R."/>
            <person name="Chenine A.L."/>
            <person name="Ruprecht R.M."/>
        </authorList>
    </citation>
    <scope>NUCLEOTIDE SEQUENCE [LARGE SCALE GENOMIC DNA]</scope>
    <source>
        <strain evidence="11 12">CECT 8489</strain>
    </source>
</reference>
<dbReference type="EC" id="4.1.1.81" evidence="4"/>
<comment type="catalytic activity">
    <reaction evidence="9">
        <text>O-phospho-L-threonine + H(+) = (R)-1-aminopropan-2-yl phosphate + CO2</text>
        <dbReference type="Rhea" id="RHEA:11492"/>
        <dbReference type="ChEBI" id="CHEBI:15378"/>
        <dbReference type="ChEBI" id="CHEBI:16526"/>
        <dbReference type="ChEBI" id="CHEBI:58563"/>
        <dbReference type="ChEBI" id="CHEBI:58675"/>
        <dbReference type="EC" id="4.1.1.81"/>
    </reaction>
</comment>
<evidence type="ECO:0000313" key="12">
    <source>
        <dbReference type="Proteomes" id="UP000201838"/>
    </source>
</evidence>
<dbReference type="NCBIfam" id="TIGR01140">
    <property type="entry name" value="L_thr_O3P_dcar"/>
    <property type="match status" value="1"/>
</dbReference>
<dbReference type="Proteomes" id="UP000201838">
    <property type="component" value="Unassembled WGS sequence"/>
</dbReference>
<dbReference type="AlphaFoldDB" id="A0A238IW15"/>
<gene>
    <name evidence="11" type="primary">hisC_1</name>
    <name evidence="11" type="ORF">BOA8489_00673</name>
</gene>
<keyword evidence="7" id="KW-0456">Lyase</keyword>
<keyword evidence="11" id="KW-0808">Transferase</keyword>
<comment type="pathway">
    <text evidence="3">Cofactor biosynthesis; adenosylcobalamin biosynthesis.</text>
</comment>
<comment type="cofactor">
    <cofactor evidence="1">
        <name>pyridoxal 5'-phosphate</name>
        <dbReference type="ChEBI" id="CHEBI:597326"/>
    </cofactor>
</comment>
<dbReference type="UniPathway" id="UPA00148"/>
<dbReference type="Gene3D" id="3.40.640.10">
    <property type="entry name" value="Type I PLP-dependent aspartate aminotransferase-like (Major domain)"/>
    <property type="match status" value="1"/>
</dbReference>
<keyword evidence="5" id="KW-0169">Cobalamin biosynthesis</keyword>
<dbReference type="PROSITE" id="PS00105">
    <property type="entry name" value="AA_TRANSFER_CLASS_1"/>
    <property type="match status" value="1"/>
</dbReference>
<evidence type="ECO:0000256" key="2">
    <source>
        <dbReference type="ARBA" id="ARBA00003444"/>
    </source>
</evidence>
<dbReference type="PANTHER" id="PTHR42885">
    <property type="entry name" value="HISTIDINOL-PHOSPHATE AMINOTRANSFERASE-RELATED"/>
    <property type="match status" value="1"/>
</dbReference>
<evidence type="ECO:0000256" key="6">
    <source>
        <dbReference type="ARBA" id="ARBA00022898"/>
    </source>
</evidence>
<keyword evidence="6" id="KW-0663">Pyridoxal phosphate</keyword>
<dbReference type="PANTHER" id="PTHR42885:SF1">
    <property type="entry name" value="THREONINE-PHOSPHATE DECARBOXYLASE"/>
    <property type="match status" value="1"/>
</dbReference>
<dbReference type="CDD" id="cd00609">
    <property type="entry name" value="AAT_like"/>
    <property type="match status" value="1"/>
</dbReference>
<sequence length="325" mass="35059">MTSGRDHGGDLARAIAIHGGHASDWIDLSTGINRTPYPSDIISDISLRSLPDSIAMTALLEAAALAYSTTWPLAALAGAQAAIQLLPTLLDPGTLRILSPTYNEFAGTFESAGWQVEKVTSLDDLRDARVAVVVNPNNPTGAVFDPSELLSIAQQTGLLIVDESFADPTPATSLLTYAMPNNVIVLRSFGKFFGLAGLRLGFAAGPLDLITKIVNGAGPWRVSGPALEIGSRALSDTAWQARMRRQLSRDATRCDQLVTATGWRPRVGTALFRLYETPDAIAAQDKLARHHIWTRVFPYSKTWLRLGIPGPEIEWHRLGTALKQG</sequence>
<dbReference type="InterPro" id="IPR004838">
    <property type="entry name" value="NHTrfase_class1_PyrdxlP-BS"/>
</dbReference>
<evidence type="ECO:0000256" key="4">
    <source>
        <dbReference type="ARBA" id="ARBA00012285"/>
    </source>
</evidence>
<dbReference type="Pfam" id="PF00155">
    <property type="entry name" value="Aminotran_1_2"/>
    <property type="match status" value="1"/>
</dbReference>
<evidence type="ECO:0000256" key="1">
    <source>
        <dbReference type="ARBA" id="ARBA00001933"/>
    </source>
</evidence>
<organism evidence="11 12">
    <name type="scientific">Boseongicola aestuarii</name>
    <dbReference type="NCBI Taxonomy" id="1470561"/>
    <lineage>
        <taxon>Bacteria</taxon>
        <taxon>Pseudomonadati</taxon>
        <taxon>Pseudomonadota</taxon>
        <taxon>Alphaproteobacteria</taxon>
        <taxon>Rhodobacterales</taxon>
        <taxon>Paracoccaceae</taxon>
        <taxon>Boseongicola</taxon>
    </lineage>
</organism>
<dbReference type="RefSeq" id="WP_093972575.1">
    <property type="nucleotide sequence ID" value="NZ_FXXQ01000002.1"/>
</dbReference>
<evidence type="ECO:0000259" key="10">
    <source>
        <dbReference type="Pfam" id="PF00155"/>
    </source>
</evidence>
<evidence type="ECO:0000256" key="9">
    <source>
        <dbReference type="ARBA" id="ARBA00048531"/>
    </source>
</evidence>
<protein>
    <recommendedName>
        <fullName evidence="4">threonine-phosphate decarboxylase</fullName>
        <ecNumber evidence="4">4.1.1.81</ecNumber>
    </recommendedName>
    <alternativeName>
        <fullName evidence="8">L-threonine-O-3-phosphate decarboxylase</fullName>
    </alternativeName>
</protein>
<dbReference type="InterPro" id="IPR004839">
    <property type="entry name" value="Aminotransferase_I/II_large"/>
</dbReference>
<dbReference type="Gene3D" id="3.90.1150.10">
    <property type="entry name" value="Aspartate Aminotransferase, domain 1"/>
    <property type="match status" value="1"/>
</dbReference>
<keyword evidence="11" id="KW-0032">Aminotransferase</keyword>
<feature type="domain" description="Aminotransferase class I/classII large" evidence="10">
    <location>
        <begin position="73"/>
        <end position="310"/>
    </location>
</feature>
<name>A0A238IW15_9RHOB</name>
<dbReference type="SUPFAM" id="SSF53383">
    <property type="entry name" value="PLP-dependent transferases"/>
    <property type="match status" value="1"/>
</dbReference>
<accession>A0A238IW15</accession>
<dbReference type="InterPro" id="IPR005860">
    <property type="entry name" value="CobD"/>
</dbReference>
<dbReference type="InterPro" id="IPR015424">
    <property type="entry name" value="PyrdxlP-dep_Trfase"/>
</dbReference>